<protein>
    <recommendedName>
        <fullName evidence="4">DUF3108 domain-containing protein</fullName>
    </recommendedName>
</protein>
<dbReference type="Pfam" id="PF11306">
    <property type="entry name" value="DUF3108"/>
    <property type="match status" value="1"/>
</dbReference>
<dbReference type="InterPro" id="IPR021457">
    <property type="entry name" value="DUF3108"/>
</dbReference>
<evidence type="ECO:0000313" key="3">
    <source>
        <dbReference type="Proteomes" id="UP000198629"/>
    </source>
</evidence>
<dbReference type="EMBL" id="FNFX01000003">
    <property type="protein sequence ID" value="SDK51226.1"/>
    <property type="molecule type" value="Genomic_DNA"/>
</dbReference>
<dbReference type="AlphaFoldDB" id="A0A1G9CHZ9"/>
<keyword evidence="3" id="KW-1185">Reference proteome</keyword>
<feature type="region of interest" description="Disordered" evidence="1">
    <location>
        <begin position="85"/>
        <end position="113"/>
    </location>
</feature>
<name>A0A1G9CHZ9_9PROT</name>
<evidence type="ECO:0000256" key="1">
    <source>
        <dbReference type="SAM" id="MobiDB-lite"/>
    </source>
</evidence>
<evidence type="ECO:0000313" key="2">
    <source>
        <dbReference type="EMBL" id="SDK51226.1"/>
    </source>
</evidence>
<proteinExistence type="predicted"/>
<gene>
    <name evidence="2" type="ORF">SAMN05192566_1465</name>
</gene>
<accession>A0A1G9CHZ9</accession>
<dbReference type="RefSeq" id="WP_245652706.1">
    <property type="nucleotide sequence ID" value="NZ_FNFX01000003.1"/>
</dbReference>
<reference evidence="3" key="1">
    <citation type="submission" date="2016-10" db="EMBL/GenBank/DDBJ databases">
        <authorList>
            <person name="Varghese N."/>
            <person name="Submissions S."/>
        </authorList>
    </citation>
    <scope>NUCLEOTIDE SEQUENCE [LARGE SCALE GENOMIC DNA]</scope>
    <source>
        <strain evidence="3">CBMB127</strain>
    </source>
</reference>
<feature type="compositionally biased region" description="Low complexity" evidence="1">
    <location>
        <begin position="102"/>
        <end position="113"/>
    </location>
</feature>
<dbReference type="Proteomes" id="UP000198629">
    <property type="component" value="Unassembled WGS sequence"/>
</dbReference>
<organism evidence="2 3">
    <name type="scientific">Methylophilus rhizosphaerae</name>
    <dbReference type="NCBI Taxonomy" id="492660"/>
    <lineage>
        <taxon>Bacteria</taxon>
        <taxon>Pseudomonadati</taxon>
        <taxon>Pseudomonadota</taxon>
        <taxon>Betaproteobacteria</taxon>
        <taxon>Nitrosomonadales</taxon>
        <taxon>Methylophilaceae</taxon>
        <taxon>Methylophilus</taxon>
    </lineage>
</organism>
<evidence type="ECO:0008006" key="4">
    <source>
        <dbReference type="Google" id="ProtNLM"/>
    </source>
</evidence>
<sequence>MINRQSLRHWVRTRISWQLALALCISLLVHLFLLEEAAWQSWFSDDVPTPTLLQAQLEVPPPKPVQAAAVHAAVPRKLPAAKPRKVLPAPVSDSLPQPLKEPSPVAAEPVEASSVEETDAIRQAEIEAWHATDHTGIAEPEESLPPPYQRVSTDFSVYVNGEERPAGSAKIEYVQEAEGQYALRWIVEGRGLLKLLYPTLEQQSHGDIDQHGLKPRTYRYAFGDRASKIYEASFDWETNFITLKTAKGEQRQNLPRDTQDILSFMYQFMFVPPLQEMHVSLTNGRRLGAYQYEFEGEDTLVIADQAMQAVHIAHTRGESDEKIELWLAKDYRYVPVKIRKLEKNGMVIEQVATRLATE</sequence>
<dbReference type="STRING" id="492660.SAMN05192566_1465"/>